<protein>
    <recommendedName>
        <fullName evidence="4">HTH araC/xylS-type domain-containing protein</fullName>
    </recommendedName>
</protein>
<organism evidence="5 6">
    <name type="scientific">Herbaspirillum frisingense</name>
    <dbReference type="NCBI Taxonomy" id="92645"/>
    <lineage>
        <taxon>Bacteria</taxon>
        <taxon>Pseudomonadati</taxon>
        <taxon>Pseudomonadota</taxon>
        <taxon>Betaproteobacteria</taxon>
        <taxon>Burkholderiales</taxon>
        <taxon>Oxalobacteraceae</taxon>
        <taxon>Herbaspirillum</taxon>
    </lineage>
</organism>
<gene>
    <name evidence="5" type="ORF">GAK35_03599</name>
</gene>
<dbReference type="Pfam" id="PF12833">
    <property type="entry name" value="HTH_18"/>
    <property type="match status" value="1"/>
</dbReference>
<proteinExistence type="predicted"/>
<keyword evidence="2" id="KW-0238">DNA-binding</keyword>
<dbReference type="EMBL" id="WNDX01000145">
    <property type="protein sequence ID" value="KAF1040235.1"/>
    <property type="molecule type" value="Genomic_DNA"/>
</dbReference>
<dbReference type="Gene3D" id="1.10.10.60">
    <property type="entry name" value="Homeodomain-like"/>
    <property type="match status" value="1"/>
</dbReference>
<evidence type="ECO:0000256" key="1">
    <source>
        <dbReference type="ARBA" id="ARBA00023015"/>
    </source>
</evidence>
<dbReference type="InterPro" id="IPR050204">
    <property type="entry name" value="AraC_XylS_family_regulators"/>
</dbReference>
<evidence type="ECO:0000313" key="6">
    <source>
        <dbReference type="Proteomes" id="UP000462435"/>
    </source>
</evidence>
<name>A0A7V8FU05_9BURK</name>
<dbReference type="InterPro" id="IPR018060">
    <property type="entry name" value="HTH_AraC"/>
</dbReference>
<dbReference type="AlphaFoldDB" id="A0A7V8FU05"/>
<reference evidence="6" key="1">
    <citation type="journal article" date="2020" name="MBio">
        <title>Horizontal gene transfer to a defensive symbiont with a reduced genome amongst a multipartite beetle microbiome.</title>
        <authorList>
            <person name="Waterworth S.C."/>
            <person name="Florez L.V."/>
            <person name="Rees E.R."/>
            <person name="Hertweck C."/>
            <person name="Kaltenpoth M."/>
            <person name="Kwan J.C."/>
        </authorList>
    </citation>
    <scope>NUCLEOTIDE SEQUENCE [LARGE SCALE GENOMIC DNA]</scope>
</reference>
<keyword evidence="1" id="KW-0805">Transcription regulation</keyword>
<keyword evidence="3" id="KW-0804">Transcription</keyword>
<dbReference type="Proteomes" id="UP000462435">
    <property type="component" value="Unassembled WGS sequence"/>
</dbReference>
<evidence type="ECO:0000313" key="5">
    <source>
        <dbReference type="EMBL" id="KAF1040235.1"/>
    </source>
</evidence>
<sequence>MKINQARTLLQQGASAADAAYDTGFADQSHFHRAFKSRVAATPLQYSKT</sequence>
<dbReference type="PROSITE" id="PS01124">
    <property type="entry name" value="HTH_ARAC_FAMILY_2"/>
    <property type="match status" value="1"/>
</dbReference>
<dbReference type="PANTHER" id="PTHR46796">
    <property type="entry name" value="HTH-TYPE TRANSCRIPTIONAL ACTIVATOR RHAS-RELATED"/>
    <property type="match status" value="1"/>
</dbReference>
<evidence type="ECO:0000256" key="3">
    <source>
        <dbReference type="ARBA" id="ARBA00023163"/>
    </source>
</evidence>
<accession>A0A7V8FU05</accession>
<evidence type="ECO:0000256" key="2">
    <source>
        <dbReference type="ARBA" id="ARBA00023125"/>
    </source>
</evidence>
<evidence type="ECO:0000259" key="4">
    <source>
        <dbReference type="PROSITE" id="PS01124"/>
    </source>
</evidence>
<feature type="domain" description="HTH araC/xylS-type" evidence="4">
    <location>
        <begin position="1"/>
        <end position="49"/>
    </location>
</feature>
<comment type="caution">
    <text evidence="5">The sequence shown here is derived from an EMBL/GenBank/DDBJ whole genome shotgun (WGS) entry which is preliminary data.</text>
</comment>
<dbReference type="GO" id="GO:0003700">
    <property type="term" value="F:DNA-binding transcription factor activity"/>
    <property type="evidence" value="ECO:0007669"/>
    <property type="project" value="InterPro"/>
</dbReference>
<dbReference type="GO" id="GO:0043565">
    <property type="term" value="F:sequence-specific DNA binding"/>
    <property type="evidence" value="ECO:0007669"/>
    <property type="project" value="InterPro"/>
</dbReference>
<dbReference type="SUPFAM" id="SSF46689">
    <property type="entry name" value="Homeodomain-like"/>
    <property type="match status" value="1"/>
</dbReference>
<dbReference type="PANTHER" id="PTHR46796:SF2">
    <property type="entry name" value="TRANSCRIPTIONAL REGULATORY PROTEIN"/>
    <property type="match status" value="1"/>
</dbReference>
<dbReference type="InterPro" id="IPR009057">
    <property type="entry name" value="Homeodomain-like_sf"/>
</dbReference>